<keyword evidence="4" id="KW-1185">Reference proteome</keyword>
<feature type="transmembrane region" description="Helical" evidence="2">
    <location>
        <begin position="6"/>
        <end position="25"/>
    </location>
</feature>
<keyword evidence="2" id="KW-1133">Transmembrane helix</keyword>
<keyword evidence="1" id="KW-0175">Coiled coil</keyword>
<gene>
    <name evidence="3" type="ORF">WG900_05940</name>
</gene>
<organism evidence="3 4">
    <name type="scientific">Novosphingobium aquae</name>
    <dbReference type="NCBI Taxonomy" id="3133435"/>
    <lineage>
        <taxon>Bacteria</taxon>
        <taxon>Pseudomonadati</taxon>
        <taxon>Pseudomonadota</taxon>
        <taxon>Alphaproteobacteria</taxon>
        <taxon>Sphingomonadales</taxon>
        <taxon>Sphingomonadaceae</taxon>
        <taxon>Novosphingobium</taxon>
    </lineage>
</organism>
<feature type="coiled-coil region" evidence="1">
    <location>
        <begin position="51"/>
        <end position="78"/>
    </location>
</feature>
<evidence type="ECO:0000256" key="2">
    <source>
        <dbReference type="SAM" id="Phobius"/>
    </source>
</evidence>
<keyword evidence="2" id="KW-0472">Membrane</keyword>
<evidence type="ECO:0000256" key="1">
    <source>
        <dbReference type="SAM" id="Coils"/>
    </source>
</evidence>
<keyword evidence="2" id="KW-0812">Transmembrane</keyword>
<evidence type="ECO:0008006" key="5">
    <source>
        <dbReference type="Google" id="ProtNLM"/>
    </source>
</evidence>
<dbReference type="Proteomes" id="UP001379235">
    <property type="component" value="Unassembled WGS sequence"/>
</dbReference>
<comment type="caution">
    <text evidence="3">The sequence shown here is derived from an EMBL/GenBank/DDBJ whole genome shotgun (WGS) entry which is preliminary data.</text>
</comment>
<protein>
    <recommendedName>
        <fullName evidence="5">Phage shock protein B</fullName>
    </recommendedName>
</protein>
<evidence type="ECO:0000313" key="3">
    <source>
        <dbReference type="EMBL" id="MEJ6009456.1"/>
    </source>
</evidence>
<name>A0ABU8S7B5_9SPHN</name>
<accession>A0ABU8S7B5</accession>
<proteinExistence type="predicted"/>
<evidence type="ECO:0000313" key="4">
    <source>
        <dbReference type="Proteomes" id="UP001379235"/>
    </source>
</evidence>
<dbReference type="EMBL" id="JBBHJY010000002">
    <property type="protein sequence ID" value="MEJ6009456.1"/>
    <property type="molecule type" value="Genomic_DNA"/>
</dbReference>
<sequence>MSGSQIMVVMIVLIVSVAGLLKARFNARHGIFESRHGRQQFIAPEQDDGTKAELIKELETLRERVKVLERIATDERQSRSIAAEIEALRDK</sequence>
<reference evidence="3 4" key="1">
    <citation type="submission" date="2024-03" db="EMBL/GenBank/DDBJ databases">
        <authorList>
            <person name="Jo J.-H."/>
        </authorList>
    </citation>
    <scope>NUCLEOTIDE SEQUENCE [LARGE SCALE GENOMIC DNA]</scope>
    <source>
        <strain evidence="3 4">AS3R-12</strain>
    </source>
</reference>
<dbReference type="RefSeq" id="WP_339965530.1">
    <property type="nucleotide sequence ID" value="NZ_JBBHJY010000002.1"/>
</dbReference>